<dbReference type="SUPFAM" id="SSF57850">
    <property type="entry name" value="RING/U-box"/>
    <property type="match status" value="1"/>
</dbReference>
<dbReference type="Gene3D" id="3.40.50.620">
    <property type="entry name" value="HUPs"/>
    <property type="match status" value="1"/>
</dbReference>
<reference evidence="24 25" key="1">
    <citation type="submission" date="2022-04" db="EMBL/GenBank/DDBJ databases">
        <title>Chromosome-level reference genomes for two strains of Caenorhabditis briggsae: an improved platform for comparative genomics.</title>
        <authorList>
            <person name="Stevens L."/>
            <person name="Andersen E."/>
        </authorList>
    </citation>
    <scope>NUCLEOTIDE SEQUENCE [LARGE SCALE GENOMIC DNA]</scope>
    <source>
        <strain evidence="24">VX34</strain>
        <tissue evidence="24">Whole-organism</tissue>
    </source>
</reference>
<comment type="pathway">
    <text evidence="2">Protein modification; protein ubiquitination.</text>
</comment>
<evidence type="ECO:0000256" key="7">
    <source>
        <dbReference type="ARBA" id="ARBA00022598"/>
    </source>
</evidence>
<evidence type="ECO:0000256" key="1">
    <source>
        <dbReference type="ARBA" id="ARBA00004585"/>
    </source>
</evidence>
<evidence type="ECO:0000256" key="10">
    <source>
        <dbReference type="ARBA" id="ARBA00022741"/>
    </source>
</evidence>
<dbReference type="Pfam" id="PF04757">
    <property type="entry name" value="Pex2_Pex12"/>
    <property type="match status" value="1"/>
</dbReference>
<dbReference type="Pfam" id="PF13445">
    <property type="entry name" value="zf-RING_UBOX"/>
    <property type="match status" value="1"/>
</dbReference>
<organism evidence="24 25">
    <name type="scientific">Caenorhabditis briggsae</name>
    <dbReference type="NCBI Taxonomy" id="6238"/>
    <lineage>
        <taxon>Eukaryota</taxon>
        <taxon>Metazoa</taxon>
        <taxon>Ecdysozoa</taxon>
        <taxon>Nematoda</taxon>
        <taxon>Chromadorea</taxon>
        <taxon>Rhabditida</taxon>
        <taxon>Rhabditina</taxon>
        <taxon>Rhabditomorpha</taxon>
        <taxon>Rhabditoidea</taxon>
        <taxon>Rhabditidae</taxon>
        <taxon>Peloderinae</taxon>
        <taxon>Caenorhabditis</taxon>
    </lineage>
</organism>
<gene>
    <name evidence="24" type="ORF">L5515_005416</name>
</gene>
<evidence type="ECO:0000313" key="25">
    <source>
        <dbReference type="Proteomes" id="UP000829354"/>
    </source>
</evidence>
<evidence type="ECO:0000256" key="8">
    <source>
        <dbReference type="ARBA" id="ARBA00022692"/>
    </source>
</evidence>
<dbReference type="InterPro" id="IPR006845">
    <property type="entry name" value="Pex_N"/>
</dbReference>
<keyword evidence="12" id="KW-0862">Zinc</keyword>
<evidence type="ECO:0000256" key="12">
    <source>
        <dbReference type="ARBA" id="ARBA00022833"/>
    </source>
</evidence>
<dbReference type="Pfam" id="PF00579">
    <property type="entry name" value="tRNA-synt_1b"/>
    <property type="match status" value="1"/>
</dbReference>
<keyword evidence="8" id="KW-0812">Transmembrane</keyword>
<evidence type="ECO:0000256" key="19">
    <source>
        <dbReference type="ARBA" id="ARBA00023146"/>
    </source>
</evidence>
<dbReference type="PROSITE" id="PS00178">
    <property type="entry name" value="AA_TRNA_LIGASE_I"/>
    <property type="match status" value="1"/>
</dbReference>
<dbReference type="GO" id="GO:0005524">
    <property type="term" value="F:ATP binding"/>
    <property type="evidence" value="ECO:0007669"/>
    <property type="project" value="UniProtKB-KW"/>
</dbReference>
<comment type="similarity">
    <text evidence="3">Belongs to the class-I aminoacyl-tRNA synthetase family.</text>
</comment>
<evidence type="ECO:0000259" key="23">
    <source>
        <dbReference type="PROSITE" id="PS50089"/>
    </source>
</evidence>
<dbReference type="PROSITE" id="PS00518">
    <property type="entry name" value="ZF_RING_1"/>
    <property type="match status" value="1"/>
</dbReference>
<evidence type="ECO:0000313" key="24">
    <source>
        <dbReference type="EMBL" id="UMM25706.1"/>
    </source>
</evidence>
<dbReference type="PANTHER" id="PTHR43766">
    <property type="entry name" value="TRYPTOPHAN--TRNA LIGASE, MITOCHONDRIAL"/>
    <property type="match status" value="1"/>
</dbReference>
<dbReference type="InterPro" id="IPR002306">
    <property type="entry name" value="Trp-tRNA-ligase"/>
</dbReference>
<dbReference type="InterPro" id="IPR014729">
    <property type="entry name" value="Rossmann-like_a/b/a_fold"/>
</dbReference>
<protein>
    <recommendedName>
        <fullName evidence="5">tryptophan--tRNA ligase</fullName>
        <ecNumber evidence="5">6.1.1.2</ecNumber>
    </recommendedName>
    <alternativeName>
        <fullName evidence="20">Tryptophanyl-tRNA synthetase</fullName>
    </alternativeName>
</protein>
<proteinExistence type="inferred from homology"/>
<keyword evidence="16" id="KW-1133">Transmembrane helix</keyword>
<comment type="similarity">
    <text evidence="4">Belongs to the pex2/pex10/pex12 family.</text>
</comment>
<dbReference type="Gene3D" id="1.10.240.10">
    <property type="entry name" value="Tyrosyl-Transfer RNA Synthetase"/>
    <property type="match status" value="1"/>
</dbReference>
<dbReference type="Proteomes" id="UP000829354">
    <property type="component" value="Chromosome III"/>
</dbReference>
<evidence type="ECO:0000256" key="18">
    <source>
        <dbReference type="ARBA" id="ARBA00023140"/>
    </source>
</evidence>
<feature type="domain" description="RING-type" evidence="23">
    <location>
        <begin position="257"/>
        <end position="282"/>
    </location>
</feature>
<keyword evidence="15" id="KW-0653">Protein transport</keyword>
<dbReference type="Gene3D" id="3.30.40.10">
    <property type="entry name" value="Zinc/RING finger domain, C3HC4 (zinc finger)"/>
    <property type="match status" value="1"/>
</dbReference>
<accession>A0AAE9EQ46</accession>
<evidence type="ECO:0000256" key="22">
    <source>
        <dbReference type="PROSITE-ProRule" id="PRU00175"/>
    </source>
</evidence>
<dbReference type="GO" id="GO:0008270">
    <property type="term" value="F:zinc ion binding"/>
    <property type="evidence" value="ECO:0007669"/>
    <property type="project" value="UniProtKB-KW"/>
</dbReference>
<sequence>MNTYVAEIGEIVRAQRRDEEYVDEISEKLSKVFKELLGQRRWIRWYPYLKTIASSLYYSSTVVVGNQTLGEEYVHLFESDGLQRVVPSIPSRVSFVLLHSVFPLISNFLIQKAEATLTHPSTNRFFGIDIRSNRKARQSFLDVFHWLRTVLFPQLQRAHCALFYITGSYYSIARRATRIRFLSASAQSDIPALKVYRFLGFVTLAQLAISALLAIFSWLETEKSQKNLEKSKDQKFGKGLESSDLDAISLSHPTFQCTICLENRNPSALFCGHLFCWQCIQEHATTYSGSTSSARENMSLKMMKNQLNYGFLKVSSLRQYSSPNNHPTIYFTGIQPTGIPHLGNFFGSIEPWIDLQNSVNPENQMMLSVVDQHAISLGPLPADQLRRNTRQMTASVIACGVDPSRTLLFRQSDIPQIAQLSWILGSLQTTSKLARLPQYKEKQERFKKGDIPVGLLTYPLLQAADVLTFKATTVPVGEDQSQHLNLLGGLAYAFNKTYQTDIFPIPKQLTREKNARIRSLREPEKKMSKSSGGPRSRIEITDSRETIIEKCQKAQSDTAGAVTYDKENRLAVSNLLDLYSAITKVPLSEIDYSSWSTLDLKMNLAEKIDNRLEPIREKFKELENSEEIDKFLERNGDAAREIAEKNLKEIRRIVGFL</sequence>
<evidence type="ECO:0000256" key="17">
    <source>
        <dbReference type="ARBA" id="ARBA00023136"/>
    </source>
</evidence>
<dbReference type="GO" id="GO:0005778">
    <property type="term" value="C:peroxisomal membrane"/>
    <property type="evidence" value="ECO:0007669"/>
    <property type="project" value="UniProtKB-SubCell"/>
</dbReference>
<keyword evidence="17" id="KW-0472">Membrane</keyword>
<evidence type="ECO:0000256" key="2">
    <source>
        <dbReference type="ARBA" id="ARBA00004906"/>
    </source>
</evidence>
<keyword evidence="9" id="KW-0479">Metal-binding</keyword>
<comment type="catalytic activity">
    <reaction evidence="21">
        <text>tRNA(Trp) + L-tryptophan + ATP = L-tryptophyl-tRNA(Trp) + AMP + diphosphate + H(+)</text>
        <dbReference type="Rhea" id="RHEA:24080"/>
        <dbReference type="Rhea" id="RHEA-COMP:9671"/>
        <dbReference type="Rhea" id="RHEA-COMP:9705"/>
        <dbReference type="ChEBI" id="CHEBI:15378"/>
        <dbReference type="ChEBI" id="CHEBI:30616"/>
        <dbReference type="ChEBI" id="CHEBI:33019"/>
        <dbReference type="ChEBI" id="CHEBI:57912"/>
        <dbReference type="ChEBI" id="CHEBI:78442"/>
        <dbReference type="ChEBI" id="CHEBI:78535"/>
        <dbReference type="ChEBI" id="CHEBI:456215"/>
        <dbReference type="EC" id="6.1.1.2"/>
    </reaction>
</comment>
<evidence type="ECO:0000256" key="16">
    <source>
        <dbReference type="ARBA" id="ARBA00022989"/>
    </source>
</evidence>
<dbReference type="FunFam" id="1.10.240.10:FF:000005">
    <property type="entry name" value="Tryptophan--tRNA ligase"/>
    <property type="match status" value="1"/>
</dbReference>
<dbReference type="SUPFAM" id="SSF52374">
    <property type="entry name" value="Nucleotidylyl transferase"/>
    <property type="match status" value="1"/>
</dbReference>
<dbReference type="InterPro" id="IPR001841">
    <property type="entry name" value="Znf_RING"/>
</dbReference>
<comment type="subcellular location">
    <subcellularLocation>
        <location evidence="1">Peroxisome membrane</location>
        <topology evidence="1">Multi-pass membrane protein</topology>
    </subcellularLocation>
</comment>
<dbReference type="GO" id="GO:0015031">
    <property type="term" value="P:protein transport"/>
    <property type="evidence" value="ECO:0007669"/>
    <property type="project" value="UniProtKB-KW"/>
</dbReference>
<evidence type="ECO:0000256" key="3">
    <source>
        <dbReference type="ARBA" id="ARBA00005594"/>
    </source>
</evidence>
<dbReference type="PROSITE" id="PS50089">
    <property type="entry name" value="ZF_RING_2"/>
    <property type="match status" value="1"/>
</dbReference>
<keyword evidence="18" id="KW-0576">Peroxisome</keyword>
<evidence type="ECO:0000256" key="14">
    <source>
        <dbReference type="ARBA" id="ARBA00022917"/>
    </source>
</evidence>
<keyword evidence="10" id="KW-0547">Nucleotide-binding</keyword>
<dbReference type="InterPro" id="IPR017907">
    <property type="entry name" value="Znf_RING_CS"/>
</dbReference>
<evidence type="ECO:0000256" key="21">
    <source>
        <dbReference type="ARBA" id="ARBA00049929"/>
    </source>
</evidence>
<keyword evidence="14" id="KW-0648">Protein biosynthesis</keyword>
<dbReference type="GO" id="GO:0006436">
    <property type="term" value="P:tryptophanyl-tRNA aminoacylation"/>
    <property type="evidence" value="ECO:0007669"/>
    <property type="project" value="InterPro"/>
</dbReference>
<name>A0AAE9EQ46_CAEBR</name>
<evidence type="ECO:0000256" key="20">
    <source>
        <dbReference type="ARBA" id="ARBA00030268"/>
    </source>
</evidence>
<keyword evidence="19" id="KW-0030">Aminoacyl-tRNA synthetase</keyword>
<evidence type="ECO:0000256" key="4">
    <source>
        <dbReference type="ARBA" id="ARBA00008704"/>
    </source>
</evidence>
<dbReference type="InterPro" id="IPR050203">
    <property type="entry name" value="Trp-tRNA_synthetase"/>
</dbReference>
<dbReference type="EC" id="6.1.1.2" evidence="5"/>
<keyword evidence="6" id="KW-0813">Transport</keyword>
<evidence type="ECO:0000256" key="5">
    <source>
        <dbReference type="ARBA" id="ARBA00013161"/>
    </source>
</evidence>
<dbReference type="InterPro" id="IPR013083">
    <property type="entry name" value="Znf_RING/FYVE/PHD"/>
</dbReference>
<dbReference type="GO" id="GO:0004830">
    <property type="term" value="F:tryptophan-tRNA ligase activity"/>
    <property type="evidence" value="ECO:0007669"/>
    <property type="project" value="UniProtKB-EC"/>
</dbReference>
<dbReference type="NCBIfam" id="TIGR00233">
    <property type="entry name" value="trpS"/>
    <property type="match status" value="1"/>
</dbReference>
<keyword evidence="11 22" id="KW-0863">Zinc-finger</keyword>
<evidence type="ECO:0000256" key="11">
    <source>
        <dbReference type="ARBA" id="ARBA00022771"/>
    </source>
</evidence>
<dbReference type="InterPro" id="IPR002305">
    <property type="entry name" value="aa-tRNA-synth_Ic"/>
</dbReference>
<dbReference type="InterPro" id="IPR027370">
    <property type="entry name" value="Znf-RING_euk"/>
</dbReference>
<dbReference type="PANTHER" id="PTHR43766:SF1">
    <property type="entry name" value="TRYPTOPHAN--TRNA LIGASE, MITOCHONDRIAL"/>
    <property type="match status" value="1"/>
</dbReference>
<dbReference type="InterPro" id="IPR001412">
    <property type="entry name" value="aa-tRNA-synth_I_CS"/>
</dbReference>
<evidence type="ECO:0000256" key="9">
    <source>
        <dbReference type="ARBA" id="ARBA00022723"/>
    </source>
</evidence>
<evidence type="ECO:0000256" key="6">
    <source>
        <dbReference type="ARBA" id="ARBA00022448"/>
    </source>
</evidence>
<dbReference type="AlphaFoldDB" id="A0AAE9EQ46"/>
<dbReference type="CDD" id="cd00806">
    <property type="entry name" value="TrpRS_core"/>
    <property type="match status" value="1"/>
</dbReference>
<evidence type="ECO:0000256" key="15">
    <source>
        <dbReference type="ARBA" id="ARBA00022927"/>
    </source>
</evidence>
<dbReference type="PRINTS" id="PR01039">
    <property type="entry name" value="TRNASYNTHTRP"/>
</dbReference>
<keyword evidence="25" id="KW-1185">Reference proteome</keyword>
<dbReference type="EMBL" id="CP092622">
    <property type="protein sequence ID" value="UMM25706.1"/>
    <property type="molecule type" value="Genomic_DNA"/>
</dbReference>
<evidence type="ECO:0000256" key="13">
    <source>
        <dbReference type="ARBA" id="ARBA00022840"/>
    </source>
</evidence>
<keyword evidence="7" id="KW-0436">Ligase</keyword>
<keyword evidence="13" id="KW-0067">ATP-binding</keyword>